<dbReference type="SUPFAM" id="SSF54001">
    <property type="entry name" value="Cysteine proteinases"/>
    <property type="match status" value="1"/>
</dbReference>
<evidence type="ECO:0000313" key="7">
    <source>
        <dbReference type="Proteomes" id="UP000682802"/>
    </source>
</evidence>
<keyword evidence="2" id="KW-0645">Protease</keyword>
<dbReference type="RefSeq" id="WP_144075313.1">
    <property type="nucleotide sequence ID" value="NZ_CP076128.1"/>
</dbReference>
<accession>A0ABX8GWE9</accession>
<protein>
    <submittedName>
        <fullName evidence="6">C40 family peptidase</fullName>
    </submittedName>
</protein>
<evidence type="ECO:0000256" key="1">
    <source>
        <dbReference type="ARBA" id="ARBA00007074"/>
    </source>
</evidence>
<dbReference type="InterPro" id="IPR051202">
    <property type="entry name" value="Peptidase_C40"/>
</dbReference>
<dbReference type="InterPro" id="IPR041382">
    <property type="entry name" value="SH3_16"/>
</dbReference>
<name>A0ABX8GWE9_9BACT</name>
<gene>
    <name evidence="6" type="ORF">KM029_03065</name>
</gene>
<evidence type="ECO:0000256" key="3">
    <source>
        <dbReference type="ARBA" id="ARBA00022801"/>
    </source>
</evidence>
<dbReference type="Gene3D" id="2.30.30.40">
    <property type="entry name" value="SH3 Domains"/>
    <property type="match status" value="1"/>
</dbReference>
<dbReference type="InterPro" id="IPR038765">
    <property type="entry name" value="Papain-like_cys_pep_sf"/>
</dbReference>
<dbReference type="Proteomes" id="UP000682802">
    <property type="component" value="Chromosome 1"/>
</dbReference>
<dbReference type="Pfam" id="PF18348">
    <property type="entry name" value="SH3_16"/>
    <property type="match status" value="1"/>
</dbReference>
<dbReference type="Gene3D" id="3.90.1720.10">
    <property type="entry name" value="endopeptidase domain like (from Nostoc punctiforme)"/>
    <property type="match status" value="1"/>
</dbReference>
<keyword evidence="7" id="KW-1185">Reference proteome</keyword>
<dbReference type="PROSITE" id="PS51935">
    <property type="entry name" value="NLPC_P60"/>
    <property type="match status" value="1"/>
</dbReference>
<dbReference type="PANTHER" id="PTHR47053:SF1">
    <property type="entry name" value="MUREIN DD-ENDOPEPTIDASE MEPH-RELATED"/>
    <property type="match status" value="1"/>
</dbReference>
<evidence type="ECO:0000256" key="4">
    <source>
        <dbReference type="ARBA" id="ARBA00022807"/>
    </source>
</evidence>
<comment type="similarity">
    <text evidence="1">Belongs to the peptidase C40 family.</text>
</comment>
<dbReference type="Pfam" id="PF00877">
    <property type="entry name" value="NLPC_P60"/>
    <property type="match status" value="1"/>
</dbReference>
<evidence type="ECO:0000313" key="6">
    <source>
        <dbReference type="EMBL" id="QWG07930.1"/>
    </source>
</evidence>
<keyword evidence="4" id="KW-0788">Thiol protease</keyword>
<dbReference type="PANTHER" id="PTHR47053">
    <property type="entry name" value="MUREIN DD-ENDOPEPTIDASE MEPH-RELATED"/>
    <property type="match status" value="1"/>
</dbReference>
<evidence type="ECO:0000259" key="5">
    <source>
        <dbReference type="PROSITE" id="PS51935"/>
    </source>
</evidence>
<sequence>MKPKFGLCIYSTLAVRGKAAHSSEMISQLLYGELYQILSFNRSKEWIKIKMIKDDYEGWITYGQHSDVSNEYAQRYLSEEHPIVTRLIYPIFDNQKTIHLSVGSTLPFHYDKCDEMQLKYAKLHSILPSLNNENPVDTASKYLGVPYLWGGRSIFGIDCSGLSQAVMGAHGISLPRDAYQQAEIGKKVALSRSKVGDLAFFNNEKGRITHVGIISGKGKIIHASHFVREDNLTKEGIFSNREGKLTHTLSHIQRVSTKFE</sequence>
<reference evidence="6 7" key="1">
    <citation type="submission" date="2021-05" db="EMBL/GenBank/DDBJ databases">
        <title>Comparative genomic studies on the polysaccharide-degrading batcterial strains of the Flammeovirga genus.</title>
        <authorList>
            <person name="Zewei F."/>
            <person name="Zheng Z."/>
            <person name="Yu L."/>
            <person name="Ruyue G."/>
            <person name="Yanhong M."/>
            <person name="Yuanyuan C."/>
            <person name="Jingyan G."/>
            <person name="Wenjun H."/>
        </authorList>
    </citation>
    <scope>NUCLEOTIDE SEQUENCE [LARGE SCALE GENOMIC DNA]</scope>
    <source>
        <strain evidence="6 7">YS10</strain>
    </source>
</reference>
<organism evidence="6 7">
    <name type="scientific">Flammeovirga kamogawensis</name>
    <dbReference type="NCBI Taxonomy" id="373891"/>
    <lineage>
        <taxon>Bacteria</taxon>
        <taxon>Pseudomonadati</taxon>
        <taxon>Bacteroidota</taxon>
        <taxon>Cytophagia</taxon>
        <taxon>Cytophagales</taxon>
        <taxon>Flammeovirgaceae</taxon>
        <taxon>Flammeovirga</taxon>
    </lineage>
</organism>
<feature type="domain" description="NlpC/P60" evidence="5">
    <location>
        <begin position="129"/>
        <end position="256"/>
    </location>
</feature>
<dbReference type="EMBL" id="CP076128">
    <property type="protein sequence ID" value="QWG07930.1"/>
    <property type="molecule type" value="Genomic_DNA"/>
</dbReference>
<keyword evidence="3" id="KW-0378">Hydrolase</keyword>
<proteinExistence type="inferred from homology"/>
<evidence type="ECO:0000256" key="2">
    <source>
        <dbReference type="ARBA" id="ARBA00022670"/>
    </source>
</evidence>
<dbReference type="InterPro" id="IPR000064">
    <property type="entry name" value="NLP_P60_dom"/>
</dbReference>